<dbReference type="PRINTS" id="PR00759">
    <property type="entry name" value="BASICPTASE"/>
</dbReference>
<dbReference type="GeneID" id="36383511"/>
<dbReference type="Pfam" id="PF00014">
    <property type="entry name" value="Kunitz_BPTI"/>
    <property type="match status" value="2"/>
</dbReference>
<dbReference type="GO" id="GO:0004867">
    <property type="term" value="F:serine-type endopeptidase inhibitor activity"/>
    <property type="evidence" value="ECO:0007669"/>
    <property type="project" value="UniProtKB-KW"/>
</dbReference>
<dbReference type="FunFam" id="4.10.410.10:FF:000020">
    <property type="entry name" value="Collagen, type VI, alpha 3"/>
    <property type="match status" value="1"/>
</dbReference>
<evidence type="ECO:0000313" key="8">
    <source>
        <dbReference type="WBParaSite" id="SRAE_X000045800.1"/>
    </source>
</evidence>
<evidence type="ECO:0000256" key="4">
    <source>
        <dbReference type="SAM" id="SignalP"/>
    </source>
</evidence>
<dbReference type="Gene3D" id="4.10.410.10">
    <property type="entry name" value="Pancreatic trypsin inhibitor Kunitz domain"/>
    <property type="match status" value="2"/>
</dbReference>
<feature type="chain" id="PRO_5015031117" evidence="4">
    <location>
        <begin position="20"/>
        <end position="191"/>
    </location>
</feature>
<organism evidence="6">
    <name type="scientific">Strongyloides ratti</name>
    <name type="common">Parasitic roundworm</name>
    <dbReference type="NCBI Taxonomy" id="34506"/>
    <lineage>
        <taxon>Eukaryota</taxon>
        <taxon>Metazoa</taxon>
        <taxon>Ecdysozoa</taxon>
        <taxon>Nematoda</taxon>
        <taxon>Chromadorea</taxon>
        <taxon>Rhabditida</taxon>
        <taxon>Tylenchina</taxon>
        <taxon>Panagrolaimomorpha</taxon>
        <taxon>Strongyloidoidea</taxon>
        <taxon>Strongyloididae</taxon>
        <taxon>Strongyloides</taxon>
    </lineage>
</organism>
<keyword evidence="2" id="KW-0722">Serine protease inhibitor</keyword>
<keyword evidence="4" id="KW-0732">Signal</keyword>
<dbReference type="InterPro" id="IPR053014">
    <property type="entry name" value="Cuticle_assoc_divergent"/>
</dbReference>
<dbReference type="EMBL" id="LN609530">
    <property type="protein sequence ID" value="CEF71131.1"/>
    <property type="molecule type" value="Genomic_DNA"/>
</dbReference>
<dbReference type="WBParaSite" id="SRAE_X000045800.1">
    <property type="protein sequence ID" value="SRAE_X000045800.1"/>
    <property type="gene ID" value="WBGene00266017"/>
</dbReference>
<dbReference type="PROSITE" id="PS50279">
    <property type="entry name" value="BPTI_KUNITZ_2"/>
    <property type="match status" value="2"/>
</dbReference>
<feature type="domain" description="BPTI/Kunitz inhibitor" evidence="5">
    <location>
        <begin position="129"/>
        <end position="182"/>
    </location>
</feature>
<dbReference type="InterPro" id="IPR020901">
    <property type="entry name" value="Prtase_inh_Kunz-CS"/>
</dbReference>
<keyword evidence="7" id="KW-1185">Reference proteome</keyword>
<dbReference type="RefSeq" id="XP_024510327.1">
    <property type="nucleotide sequence ID" value="XM_024644804.1"/>
</dbReference>
<dbReference type="PROSITE" id="PS00280">
    <property type="entry name" value="BPTI_KUNITZ_1"/>
    <property type="match status" value="1"/>
</dbReference>
<feature type="signal peptide" evidence="4">
    <location>
        <begin position="1"/>
        <end position="19"/>
    </location>
</feature>
<dbReference type="SUPFAM" id="SSF57362">
    <property type="entry name" value="BPTI-like"/>
    <property type="match status" value="2"/>
</dbReference>
<evidence type="ECO:0000313" key="9">
    <source>
        <dbReference type="WormBase" id="SRAE_X000045800"/>
    </source>
</evidence>
<dbReference type="Proteomes" id="UP000035682">
    <property type="component" value="Unplaced"/>
</dbReference>
<dbReference type="SMART" id="SM00131">
    <property type="entry name" value="KU"/>
    <property type="match status" value="2"/>
</dbReference>
<dbReference type="PANTHER" id="PTHR46339">
    <property type="entry name" value="PROTEIN CBG15282-RELATED"/>
    <property type="match status" value="1"/>
</dbReference>
<dbReference type="OMA" id="ATYNECK"/>
<evidence type="ECO:0000259" key="5">
    <source>
        <dbReference type="PROSITE" id="PS50279"/>
    </source>
</evidence>
<evidence type="ECO:0000256" key="3">
    <source>
        <dbReference type="ARBA" id="ARBA00023157"/>
    </source>
</evidence>
<dbReference type="OrthoDB" id="5950222at2759"/>
<dbReference type="InterPro" id="IPR036880">
    <property type="entry name" value="Kunitz_BPTI_sf"/>
</dbReference>
<sequence length="191" mass="21685">MKYLIILIFFIRSIIFTSGNDDCLLPKNVGTQCDKPSMMKFYYDTKTKICQPFMYKGCDGNNNRFDTSEKCKKACSGTTTSTGKKKIDKCDSGIWAATDINGVQLTCSNCPKNSTCIDDKCCYDSNYVCNLDYDAGKFPTVGSHTPRYFFAKEYNSCMIFTYYGSQGNPNNFDNFNDCMRFCKDVRISNVN</sequence>
<dbReference type="STRING" id="34506.A0A090LN13"/>
<evidence type="ECO:0000256" key="2">
    <source>
        <dbReference type="ARBA" id="ARBA00022900"/>
    </source>
</evidence>
<gene>
    <name evidence="6 8 9" type="ORF">SRAE_X000045800</name>
</gene>
<evidence type="ECO:0000313" key="7">
    <source>
        <dbReference type="Proteomes" id="UP000035682"/>
    </source>
</evidence>
<name>A0A090LN13_STRRB</name>
<evidence type="ECO:0000313" key="6">
    <source>
        <dbReference type="EMBL" id="CEF71131.1"/>
    </source>
</evidence>
<dbReference type="InterPro" id="IPR002223">
    <property type="entry name" value="Kunitz_BPTI"/>
</dbReference>
<proteinExistence type="predicted"/>
<dbReference type="AlphaFoldDB" id="A0A090LN13"/>
<dbReference type="CTD" id="36383511"/>
<keyword evidence="1" id="KW-0646">Protease inhibitor</keyword>
<accession>A0A090LN13</accession>
<reference evidence="8" key="2">
    <citation type="submission" date="2020-12" db="UniProtKB">
        <authorList>
            <consortium name="WormBaseParasite"/>
        </authorList>
    </citation>
    <scope>IDENTIFICATION</scope>
</reference>
<feature type="domain" description="BPTI/Kunitz inhibitor" evidence="5">
    <location>
        <begin position="23"/>
        <end position="75"/>
    </location>
</feature>
<evidence type="ECO:0000256" key="1">
    <source>
        <dbReference type="ARBA" id="ARBA00022690"/>
    </source>
</evidence>
<dbReference type="WormBase" id="SRAE_X000045800">
    <property type="protein sequence ID" value="SRP11816"/>
    <property type="gene ID" value="WBGene00266017"/>
</dbReference>
<protein>
    <submittedName>
        <fullName evidence="6 8">Proteinase inhibitor I2, Kunitz metazoa domain-containing protein</fullName>
    </submittedName>
</protein>
<reference evidence="6 7" key="1">
    <citation type="submission" date="2014-09" db="EMBL/GenBank/DDBJ databases">
        <authorList>
            <person name="Martin A.A."/>
        </authorList>
    </citation>
    <scope>NUCLEOTIDE SEQUENCE</scope>
    <source>
        <strain evidence="7">ED321</strain>
        <strain evidence="6">ED321 Heterogonic</strain>
    </source>
</reference>
<keyword evidence="3" id="KW-1015">Disulfide bond</keyword>